<evidence type="ECO:0000256" key="1">
    <source>
        <dbReference type="ARBA" id="ARBA00022679"/>
    </source>
</evidence>
<comment type="caution">
    <text evidence="2">The sequence shown here is derived from an EMBL/GenBank/DDBJ whole genome shotgun (WGS) entry which is preliminary data.</text>
</comment>
<accession>A0A835PCF2</accession>
<reference evidence="2 3" key="1">
    <citation type="journal article" date="2020" name="Nat. Food">
        <title>A phased Vanilla planifolia genome enables genetic improvement of flavour and production.</title>
        <authorList>
            <person name="Hasing T."/>
            <person name="Tang H."/>
            <person name="Brym M."/>
            <person name="Khazi F."/>
            <person name="Huang T."/>
            <person name="Chambers A.H."/>
        </authorList>
    </citation>
    <scope>NUCLEOTIDE SEQUENCE [LARGE SCALE GENOMIC DNA]</scope>
    <source>
        <tissue evidence="2">Leaf</tissue>
    </source>
</reference>
<dbReference type="Gene3D" id="3.40.50.2000">
    <property type="entry name" value="Glycogen Phosphorylase B"/>
    <property type="match status" value="2"/>
</dbReference>
<dbReference type="EMBL" id="JADCNM010000149">
    <property type="protein sequence ID" value="KAG0449968.1"/>
    <property type="molecule type" value="Genomic_DNA"/>
</dbReference>
<name>A0A835PCF2_VANPL</name>
<organism evidence="2 3">
    <name type="scientific">Vanilla planifolia</name>
    <name type="common">Vanilla</name>
    <dbReference type="NCBI Taxonomy" id="51239"/>
    <lineage>
        <taxon>Eukaryota</taxon>
        <taxon>Viridiplantae</taxon>
        <taxon>Streptophyta</taxon>
        <taxon>Embryophyta</taxon>
        <taxon>Tracheophyta</taxon>
        <taxon>Spermatophyta</taxon>
        <taxon>Magnoliopsida</taxon>
        <taxon>Liliopsida</taxon>
        <taxon>Asparagales</taxon>
        <taxon>Orchidaceae</taxon>
        <taxon>Vanilloideae</taxon>
        <taxon>Vanilleae</taxon>
        <taxon>Vanilla</taxon>
    </lineage>
</organism>
<dbReference type="GO" id="GO:0035251">
    <property type="term" value="F:UDP-glucosyltransferase activity"/>
    <property type="evidence" value="ECO:0007669"/>
    <property type="project" value="InterPro"/>
</dbReference>
<dbReference type="InterPro" id="IPR050481">
    <property type="entry name" value="UDP-glycosyltransf_plant"/>
</dbReference>
<evidence type="ECO:0000313" key="2">
    <source>
        <dbReference type="EMBL" id="KAG0449968.1"/>
    </source>
</evidence>
<dbReference type="Pfam" id="PF00201">
    <property type="entry name" value="UDPGT"/>
    <property type="match status" value="1"/>
</dbReference>
<sequence length="482" mass="52675">MQKETVVLFPIAAMSHLTPMVELGKLLLQHGLSVNIPITQFPFFDNARADAYISRVSAAHPSISFHRLPPLPPLPSPSQPKTPTFFFDLLRHAVSLLRDYLRSLPSVQALVVDFFLDGAGQVAAELNLRHYFLLPISASTIVASLYLPILHNVSTASFKDLGDTPVHFPGLPFPIPASDMPDRVADRSSETYEALLLQFERIARSDGILVNTFPKLEPQSLRALADGLCTPGRALPPVYCVGPITNKGNIALRHQSLSWLDGQPNGSVVFLCFGSAGVFSEAQITEIATGLERSGQKFLWVVKKPPEQGKGWMDAAATMTEPDLEELLPQGFLDRTADRGMVVKSWAPQVEVLEHEAVGGFVTHCGWNSVLESIVAGVAMIAWPLYAEQKMNKEFLVKAAGLAVEMMGYKDEVVVAAEVEEKVRWLMESEGGKELRERALAVVESARAAMQERDSAQGSMVELVRSLRSAADGGRRPGSIDI</sequence>
<dbReference type="Proteomes" id="UP000639772">
    <property type="component" value="Unassembled WGS sequence"/>
</dbReference>
<dbReference type="PANTHER" id="PTHR48048:SF89">
    <property type="entry name" value="GLYCOSYLTRANSFERASE"/>
    <property type="match status" value="1"/>
</dbReference>
<dbReference type="AlphaFoldDB" id="A0A835PCF2"/>
<dbReference type="CDD" id="cd03784">
    <property type="entry name" value="GT1_Gtf-like"/>
    <property type="match status" value="1"/>
</dbReference>
<proteinExistence type="predicted"/>
<evidence type="ECO:0000313" key="3">
    <source>
        <dbReference type="Proteomes" id="UP000639772"/>
    </source>
</evidence>
<dbReference type="FunFam" id="3.40.50.2000:FF:000020">
    <property type="entry name" value="Glycosyltransferase"/>
    <property type="match status" value="1"/>
</dbReference>
<dbReference type="SUPFAM" id="SSF53756">
    <property type="entry name" value="UDP-Glycosyltransferase/glycogen phosphorylase"/>
    <property type="match status" value="1"/>
</dbReference>
<gene>
    <name evidence="2" type="ORF">HPP92_027006</name>
</gene>
<protein>
    <submittedName>
        <fullName evidence="2">Uncharacterized protein</fullName>
    </submittedName>
</protein>
<dbReference type="OrthoDB" id="5835829at2759"/>
<dbReference type="InterPro" id="IPR002213">
    <property type="entry name" value="UDP_glucos_trans"/>
</dbReference>
<keyword evidence="1" id="KW-0808">Transferase</keyword>
<dbReference type="PANTHER" id="PTHR48048">
    <property type="entry name" value="GLYCOSYLTRANSFERASE"/>
    <property type="match status" value="1"/>
</dbReference>